<dbReference type="EMBL" id="JACHDN010000001">
    <property type="protein sequence ID" value="MBB5473553.1"/>
    <property type="molecule type" value="Genomic_DNA"/>
</dbReference>
<dbReference type="OrthoDB" id="150993at2"/>
<dbReference type="InterPro" id="IPR018644">
    <property type="entry name" value="DUF2071"/>
</dbReference>
<organism evidence="1 3">
    <name type="scientific">Cellulomonas hominis</name>
    <dbReference type="NCBI Taxonomy" id="156981"/>
    <lineage>
        <taxon>Bacteria</taxon>
        <taxon>Bacillati</taxon>
        <taxon>Actinomycetota</taxon>
        <taxon>Actinomycetes</taxon>
        <taxon>Micrococcales</taxon>
        <taxon>Cellulomonadaceae</taxon>
        <taxon>Cellulomonas</taxon>
    </lineage>
</organism>
<accession>A0A511F9U4</accession>
<evidence type="ECO:0000313" key="1">
    <source>
        <dbReference type="EMBL" id="GEL45985.1"/>
    </source>
</evidence>
<proteinExistence type="predicted"/>
<dbReference type="EMBL" id="BJVQ01000009">
    <property type="protein sequence ID" value="GEL45985.1"/>
    <property type="molecule type" value="Genomic_DNA"/>
</dbReference>
<gene>
    <name evidence="1" type="ORF">CHO01_11010</name>
    <name evidence="2" type="ORF">HNR08_002289</name>
</gene>
<name>A0A511F9U4_9CELL</name>
<evidence type="ECO:0000313" key="2">
    <source>
        <dbReference type="EMBL" id="MBB5473553.1"/>
    </source>
</evidence>
<dbReference type="Proteomes" id="UP000321723">
    <property type="component" value="Unassembled WGS sequence"/>
</dbReference>
<evidence type="ECO:0000313" key="4">
    <source>
        <dbReference type="Proteomes" id="UP000564629"/>
    </source>
</evidence>
<protein>
    <submittedName>
        <fullName evidence="2">Uncharacterized protein YqjF (DUF2071 family)</fullName>
    </submittedName>
</protein>
<reference evidence="1 3" key="1">
    <citation type="submission" date="2019-07" db="EMBL/GenBank/DDBJ databases">
        <title>Whole genome shotgun sequence of Cellulomonas hominis NBRC 16055.</title>
        <authorList>
            <person name="Hosoyama A."/>
            <person name="Uohara A."/>
            <person name="Ohji S."/>
            <person name="Ichikawa N."/>
        </authorList>
    </citation>
    <scope>NUCLEOTIDE SEQUENCE [LARGE SCALE GENOMIC DNA]</scope>
    <source>
        <strain evidence="1 3">NBRC 16055</strain>
    </source>
</reference>
<keyword evidence="3" id="KW-1185">Reference proteome</keyword>
<comment type="caution">
    <text evidence="1">The sequence shown here is derived from an EMBL/GenBank/DDBJ whole genome shotgun (WGS) entry which is preliminary data.</text>
</comment>
<dbReference type="Pfam" id="PF09844">
    <property type="entry name" value="DUF2071"/>
    <property type="match status" value="1"/>
</dbReference>
<sequence length="72" mass="7939">MSLTGRWHASTVRAGRPWRVPVEHPPWPLFAAEPARLRTDLPERCGVAAGPPDLRVLWSPGVDVRLGVPRPA</sequence>
<evidence type="ECO:0000313" key="3">
    <source>
        <dbReference type="Proteomes" id="UP000321723"/>
    </source>
</evidence>
<reference evidence="2 4" key="2">
    <citation type="submission" date="2020-08" db="EMBL/GenBank/DDBJ databases">
        <title>Sequencing the genomes of 1000 actinobacteria strains.</title>
        <authorList>
            <person name="Klenk H.-P."/>
        </authorList>
    </citation>
    <scope>NUCLEOTIDE SEQUENCE [LARGE SCALE GENOMIC DNA]</scope>
    <source>
        <strain evidence="2 4">DSM 9581</strain>
    </source>
</reference>
<dbReference type="Proteomes" id="UP000564629">
    <property type="component" value="Unassembled WGS sequence"/>
</dbReference>
<dbReference type="RefSeq" id="WP_146834788.1">
    <property type="nucleotide sequence ID" value="NZ_BJVQ01000009.1"/>
</dbReference>
<dbReference type="AlphaFoldDB" id="A0A511F9U4"/>